<feature type="coiled-coil region" evidence="6">
    <location>
        <begin position="65"/>
        <end position="109"/>
    </location>
</feature>
<evidence type="ECO:0000256" key="4">
    <source>
        <dbReference type="ARBA" id="ARBA00032089"/>
    </source>
</evidence>
<dbReference type="EMBL" id="BBZA01000009">
    <property type="protein sequence ID" value="GAP61705.1"/>
    <property type="molecule type" value="Genomic_DNA"/>
</dbReference>
<dbReference type="EMBL" id="LGKN01000004">
    <property type="protein sequence ID" value="KPL88569.1"/>
    <property type="molecule type" value="Genomic_DNA"/>
</dbReference>
<dbReference type="Proteomes" id="UP000037784">
    <property type="component" value="Unassembled WGS sequence"/>
</dbReference>
<evidence type="ECO:0000256" key="6">
    <source>
        <dbReference type="SAM" id="Coils"/>
    </source>
</evidence>
<dbReference type="PANTHER" id="PTHR34138">
    <property type="entry name" value="CELL SHAPE-DETERMINING PROTEIN MREC"/>
    <property type="match status" value="1"/>
</dbReference>
<dbReference type="InterPro" id="IPR042177">
    <property type="entry name" value="Cell/Rod_1"/>
</dbReference>
<evidence type="ECO:0000313" key="11">
    <source>
        <dbReference type="Proteomes" id="UP000050502"/>
    </source>
</evidence>
<feature type="domain" description="Rod shape-determining protein MreC beta-barrel core" evidence="7">
    <location>
        <begin position="128"/>
        <end position="272"/>
    </location>
</feature>
<comment type="similarity">
    <text evidence="1 5">Belongs to the MreC family.</text>
</comment>
<dbReference type="OrthoDB" id="9792313at2"/>
<dbReference type="InterPro" id="IPR007221">
    <property type="entry name" value="MreC"/>
</dbReference>
<dbReference type="Proteomes" id="UP000050502">
    <property type="component" value="Unassembled WGS sequence"/>
</dbReference>
<evidence type="ECO:0000256" key="5">
    <source>
        <dbReference type="PIRNR" id="PIRNR038471"/>
    </source>
</evidence>
<evidence type="ECO:0000313" key="8">
    <source>
        <dbReference type="EMBL" id="GAP61705.1"/>
    </source>
</evidence>
<proteinExistence type="inferred from homology"/>
<evidence type="ECO:0000313" key="10">
    <source>
        <dbReference type="Proteomes" id="UP000037784"/>
    </source>
</evidence>
<dbReference type="PIRSF" id="PIRSF038471">
    <property type="entry name" value="MreC"/>
    <property type="match status" value="1"/>
</dbReference>
<dbReference type="InParanoid" id="A0A0M8K4Z3"/>
<dbReference type="Gene3D" id="2.40.10.340">
    <property type="entry name" value="Rod shape-determining protein MreC, domain 1"/>
    <property type="match status" value="1"/>
</dbReference>
<comment type="caution">
    <text evidence="8">The sequence shown here is derived from an EMBL/GenBank/DDBJ whole genome shotgun (WGS) entry which is preliminary data.</text>
</comment>
<evidence type="ECO:0000259" key="7">
    <source>
        <dbReference type="Pfam" id="PF04085"/>
    </source>
</evidence>
<evidence type="ECO:0000313" key="9">
    <source>
        <dbReference type="EMBL" id="KPL88569.1"/>
    </source>
</evidence>
<dbReference type="FunCoup" id="A0A0M8K4Z3">
    <property type="interactions" value="237"/>
</dbReference>
<evidence type="ECO:0000256" key="2">
    <source>
        <dbReference type="ARBA" id="ARBA00013855"/>
    </source>
</evidence>
<dbReference type="STRING" id="872965.SE16_07315"/>
<gene>
    <name evidence="8" type="primary">mreC</name>
    <name evidence="8" type="ORF">ARMA_0128</name>
    <name evidence="9" type="ORF">SE16_07315</name>
</gene>
<dbReference type="NCBIfam" id="TIGR00219">
    <property type="entry name" value="mreC"/>
    <property type="match status" value="1"/>
</dbReference>
<sequence>MFQLRRQSTPILILLVVTIVLIFVDRSGLLRGNERTGRGWLAGLSGFFTESVDFLGEWRFALTHFSTLKAENEQLRRQLEDLALLNARLIELENENRQLRALLEFKNAHPNYLLLVAEVTRNQTPARVVSTDPNNLVRALRINQGRADGVEPGMPVVTARGLLGRVVEVGEHWAEVMLIIDETSAVAALDQQSRAGGIVEGTGTGLVMRYIDNDQSVEPGDIILTSGLGGQFPKGLVIGTVREVIRKDVNPYQEAMIDSPVDFNNVEYVFVVRDFRPLTEEEMR</sequence>
<reference evidence="9 11" key="2">
    <citation type="submission" date="2015-07" db="EMBL/GenBank/DDBJ databases">
        <title>Whole genome sequence of Ardenticatena maritima DSM 23922.</title>
        <authorList>
            <person name="Hemp J."/>
            <person name="Ward L.M."/>
            <person name="Pace L.A."/>
            <person name="Fischer W.W."/>
        </authorList>
    </citation>
    <scope>NUCLEOTIDE SEQUENCE [LARGE SCALE GENOMIC DNA]</scope>
    <source>
        <strain evidence="9 11">110S</strain>
    </source>
</reference>
<dbReference type="InterPro" id="IPR055342">
    <property type="entry name" value="MreC_beta-barrel_core"/>
</dbReference>
<comment type="function">
    <text evidence="5">Involved in formation and maintenance of cell shape.</text>
</comment>
<dbReference type="Gene3D" id="2.40.10.350">
    <property type="entry name" value="Rod shape-determining protein MreC, domain 2"/>
    <property type="match status" value="1"/>
</dbReference>
<dbReference type="GO" id="GO:0005886">
    <property type="term" value="C:plasma membrane"/>
    <property type="evidence" value="ECO:0007669"/>
    <property type="project" value="TreeGrafter"/>
</dbReference>
<dbReference type="AlphaFoldDB" id="A0A0M8K4Z3"/>
<reference evidence="8 10" key="1">
    <citation type="journal article" date="2015" name="Genome Announc.">
        <title>Draft Genome Sequence of a Heterotrophic Facultative Anaerobic Thermophilic Bacterium, Ardenticatena maritima Strain 110ST.</title>
        <authorList>
            <person name="Kawaichi S."/>
            <person name="Yoshida T."/>
            <person name="Sako Y."/>
            <person name="Nakamura R."/>
        </authorList>
    </citation>
    <scope>NUCLEOTIDE SEQUENCE [LARGE SCALE GENOMIC DNA]</scope>
    <source>
        <strain evidence="8 10">110S</strain>
    </source>
</reference>
<keyword evidence="6" id="KW-0175">Coiled coil</keyword>
<dbReference type="RefSeq" id="WP_054491657.1">
    <property type="nucleotide sequence ID" value="NZ_BBZA01000009.1"/>
</dbReference>
<keyword evidence="3 5" id="KW-0133">Cell shape</keyword>
<dbReference type="GO" id="GO:0008360">
    <property type="term" value="P:regulation of cell shape"/>
    <property type="evidence" value="ECO:0007669"/>
    <property type="project" value="UniProtKB-KW"/>
</dbReference>
<protein>
    <recommendedName>
        <fullName evidence="2 5">Cell shape-determining protein MreC</fullName>
    </recommendedName>
    <alternativeName>
        <fullName evidence="4 5">Cell shape protein MreC</fullName>
    </alternativeName>
</protein>
<evidence type="ECO:0000256" key="3">
    <source>
        <dbReference type="ARBA" id="ARBA00022960"/>
    </source>
</evidence>
<accession>A0A0M8K4Z3</accession>
<reference evidence="10" key="3">
    <citation type="submission" date="2015-08" db="EMBL/GenBank/DDBJ databases">
        <title>Draft Genome Sequence of a Heterotrophic Facultative Anaerobic Bacterium Ardenticatena maritima Strain 110S.</title>
        <authorList>
            <person name="Kawaichi S."/>
            <person name="Yoshida T."/>
            <person name="Sako Y."/>
            <person name="Nakamura R."/>
        </authorList>
    </citation>
    <scope>NUCLEOTIDE SEQUENCE [LARGE SCALE GENOMIC DNA]</scope>
    <source>
        <strain evidence="10">110S</strain>
    </source>
</reference>
<name>A0A0M8K4Z3_9CHLR</name>
<dbReference type="PANTHER" id="PTHR34138:SF1">
    <property type="entry name" value="CELL SHAPE-DETERMINING PROTEIN MREC"/>
    <property type="match status" value="1"/>
</dbReference>
<dbReference type="Pfam" id="PF04085">
    <property type="entry name" value="MreC"/>
    <property type="match status" value="1"/>
</dbReference>
<dbReference type="InterPro" id="IPR042175">
    <property type="entry name" value="Cell/Rod_MreC_2"/>
</dbReference>
<keyword evidence="10" id="KW-1185">Reference proteome</keyword>
<evidence type="ECO:0000256" key="1">
    <source>
        <dbReference type="ARBA" id="ARBA00009369"/>
    </source>
</evidence>
<organism evidence="8 10">
    <name type="scientific">Ardenticatena maritima</name>
    <dbReference type="NCBI Taxonomy" id="872965"/>
    <lineage>
        <taxon>Bacteria</taxon>
        <taxon>Bacillati</taxon>
        <taxon>Chloroflexota</taxon>
        <taxon>Ardenticatenia</taxon>
        <taxon>Ardenticatenales</taxon>
        <taxon>Ardenticatenaceae</taxon>
        <taxon>Ardenticatena</taxon>
    </lineage>
</organism>